<accession>A0ABN8IG46</accession>
<dbReference type="PANTHER" id="PTHR11552">
    <property type="entry name" value="GLUCOSE-METHANOL-CHOLINE GMC OXIDOREDUCTASE"/>
    <property type="match status" value="1"/>
</dbReference>
<keyword evidence="4" id="KW-0274">FAD</keyword>
<evidence type="ECO:0000256" key="4">
    <source>
        <dbReference type="ARBA" id="ARBA00022827"/>
    </source>
</evidence>
<protein>
    <recommendedName>
        <fullName evidence="5">Glucose-methanol-choline oxidoreductase N-terminal domain-containing protein</fullName>
    </recommendedName>
</protein>
<feature type="domain" description="Glucose-methanol-choline oxidoreductase N-terminal" evidence="5">
    <location>
        <begin position="288"/>
        <end position="302"/>
    </location>
</feature>
<sequence length="590" mass="64692">MVVTINGIGSGNSSGWVAGILSVTRFDFVVVGAGSAGAIVAARLSEVPHLRVLLLEAGGDPPPASVAPSLFGTLAHTQYDWDYRAKLDKNTGSVHPDGVIFMTRGKMLGGTSANNYEMYARGTRKDYDEWAQVAPGWDWDSVLPYFKKFEGMKDPTVMDNRNHSYLHSADGPVAISRPETNSYFSEVNEIVLNSYEEMGIKRILELNGPESFGATRPHFTFANGRRSSTAEAYLKPAKDRYNLKITKHARVTRVLIDDLTQKAYGLEVYVSGEKMNVYADLEIIISAGAIDTPKLLMLSGIGPRGALTALGINVISDLPVGENLQDHHYTPIVFRGKRGLESVVQNLLVPTELDSYPVPSQSGFFSVEKSSADYVQRPQFQIFNIRIGATASPIILFGCRTIANFDETFSYSISKANVDREVDVTSVLLLHPRSRGEVLLRSSDPFDDPIINMGYFRDDADVETTLEGVKFMLRYSNTSYYRRVGGGVAKLDVAACNHFKWSSDDYWRCYIRNAVGSMLHPVGTCAMGPNGVVDEKLRVYGVSGLRVADASVMPTIPGGNTNAPAMMIGEKAADLIKIDHNALYSTTNFV</sequence>
<proteinExistence type="inferred from homology"/>
<dbReference type="InterPro" id="IPR007867">
    <property type="entry name" value="GMC_OxRtase_C"/>
</dbReference>
<evidence type="ECO:0000256" key="1">
    <source>
        <dbReference type="ARBA" id="ARBA00001974"/>
    </source>
</evidence>
<comment type="cofactor">
    <cofactor evidence="1">
        <name>FAD</name>
        <dbReference type="ChEBI" id="CHEBI:57692"/>
    </cofactor>
</comment>
<evidence type="ECO:0000259" key="5">
    <source>
        <dbReference type="PROSITE" id="PS00624"/>
    </source>
</evidence>
<dbReference type="Pfam" id="PF05199">
    <property type="entry name" value="GMC_oxred_C"/>
    <property type="match status" value="1"/>
</dbReference>
<reference evidence="6" key="1">
    <citation type="submission" date="2022-03" db="EMBL/GenBank/DDBJ databases">
        <authorList>
            <person name="Martin H S."/>
        </authorList>
    </citation>
    <scope>NUCLEOTIDE SEQUENCE</scope>
</reference>
<dbReference type="SUPFAM" id="SSF51905">
    <property type="entry name" value="FAD/NAD(P)-binding domain"/>
    <property type="match status" value="1"/>
</dbReference>
<keyword evidence="3" id="KW-0285">Flavoprotein</keyword>
<dbReference type="Pfam" id="PF00732">
    <property type="entry name" value="GMC_oxred_N"/>
    <property type="match status" value="1"/>
</dbReference>
<evidence type="ECO:0000313" key="7">
    <source>
        <dbReference type="Proteomes" id="UP000837857"/>
    </source>
</evidence>
<dbReference type="PROSITE" id="PS00624">
    <property type="entry name" value="GMC_OXRED_2"/>
    <property type="match status" value="1"/>
</dbReference>
<dbReference type="Gene3D" id="3.50.50.60">
    <property type="entry name" value="FAD/NAD(P)-binding domain"/>
    <property type="match status" value="1"/>
</dbReference>
<keyword evidence="7" id="KW-1185">Reference proteome</keyword>
<dbReference type="Proteomes" id="UP000837857">
    <property type="component" value="Chromosome 22"/>
</dbReference>
<gene>
    <name evidence="6" type="ORF">IPOD504_LOCUS9041</name>
</gene>
<dbReference type="InterPro" id="IPR000172">
    <property type="entry name" value="GMC_OxRdtase_N"/>
</dbReference>
<dbReference type="InterPro" id="IPR036188">
    <property type="entry name" value="FAD/NAD-bd_sf"/>
</dbReference>
<comment type="similarity">
    <text evidence="2">Belongs to the GMC oxidoreductase family.</text>
</comment>
<dbReference type="InterPro" id="IPR012132">
    <property type="entry name" value="GMC_OxRdtase"/>
</dbReference>
<evidence type="ECO:0000256" key="2">
    <source>
        <dbReference type="ARBA" id="ARBA00010790"/>
    </source>
</evidence>
<feature type="non-terminal residue" evidence="6">
    <location>
        <position position="590"/>
    </location>
</feature>
<evidence type="ECO:0000256" key="3">
    <source>
        <dbReference type="ARBA" id="ARBA00022630"/>
    </source>
</evidence>
<dbReference type="PANTHER" id="PTHR11552:SF147">
    <property type="entry name" value="CHOLINE DEHYDROGENASE, MITOCHONDRIAL"/>
    <property type="match status" value="1"/>
</dbReference>
<organism evidence="6 7">
    <name type="scientific">Iphiclides podalirius</name>
    <name type="common">scarce swallowtail</name>
    <dbReference type="NCBI Taxonomy" id="110791"/>
    <lineage>
        <taxon>Eukaryota</taxon>
        <taxon>Metazoa</taxon>
        <taxon>Ecdysozoa</taxon>
        <taxon>Arthropoda</taxon>
        <taxon>Hexapoda</taxon>
        <taxon>Insecta</taxon>
        <taxon>Pterygota</taxon>
        <taxon>Neoptera</taxon>
        <taxon>Endopterygota</taxon>
        <taxon>Lepidoptera</taxon>
        <taxon>Glossata</taxon>
        <taxon>Ditrysia</taxon>
        <taxon>Papilionoidea</taxon>
        <taxon>Papilionidae</taxon>
        <taxon>Papilioninae</taxon>
        <taxon>Iphiclides</taxon>
    </lineage>
</organism>
<dbReference type="Gene3D" id="3.30.560.10">
    <property type="entry name" value="Glucose Oxidase, domain 3"/>
    <property type="match status" value="1"/>
</dbReference>
<evidence type="ECO:0000313" key="6">
    <source>
        <dbReference type="EMBL" id="CAH2055719.1"/>
    </source>
</evidence>
<dbReference type="SUPFAM" id="SSF54373">
    <property type="entry name" value="FAD-linked reductases, C-terminal domain"/>
    <property type="match status" value="1"/>
</dbReference>
<dbReference type="PIRSF" id="PIRSF000137">
    <property type="entry name" value="Alcohol_oxidase"/>
    <property type="match status" value="1"/>
</dbReference>
<dbReference type="EMBL" id="OW152834">
    <property type="protein sequence ID" value="CAH2055719.1"/>
    <property type="molecule type" value="Genomic_DNA"/>
</dbReference>
<name>A0ABN8IG46_9NEOP</name>